<dbReference type="Proteomes" id="UP000401717">
    <property type="component" value="Unassembled WGS sequence"/>
</dbReference>
<name>A0A564G5F6_9HYPH</name>
<evidence type="ECO:0000313" key="5">
    <source>
        <dbReference type="Proteomes" id="UP001055303"/>
    </source>
</evidence>
<dbReference type="EMBL" id="BPQI01000164">
    <property type="protein sequence ID" value="GJD58701.1"/>
    <property type="molecule type" value="Genomic_DNA"/>
</dbReference>
<sequence length="46" mass="5109">MSRPENRPASEPRLPYGKRAEGRVRRAARRAARSAKESFLNGAGRA</sequence>
<dbReference type="EMBL" id="CABFVH010000048">
    <property type="protein sequence ID" value="VUF15170.1"/>
    <property type="molecule type" value="Genomic_DNA"/>
</dbReference>
<evidence type="ECO:0000313" key="2">
    <source>
        <dbReference type="EMBL" id="GJD58701.1"/>
    </source>
</evidence>
<reference evidence="2" key="2">
    <citation type="journal article" date="2021" name="Front. Microbiol.">
        <title>Comprehensive Comparative Genomics and Phenotyping of Methylobacterium Species.</title>
        <authorList>
            <person name="Alessa O."/>
            <person name="Ogura Y."/>
            <person name="Fujitani Y."/>
            <person name="Takami H."/>
            <person name="Hayashi T."/>
            <person name="Sahin N."/>
            <person name="Tani A."/>
        </authorList>
    </citation>
    <scope>NUCLEOTIDE SEQUENCE</scope>
    <source>
        <strain evidence="2">DSM 22415</strain>
    </source>
</reference>
<feature type="compositionally biased region" description="Basic and acidic residues" evidence="1">
    <location>
        <begin position="1"/>
        <end position="10"/>
    </location>
</feature>
<proteinExistence type="predicted"/>
<keyword evidence="5" id="KW-1185">Reference proteome</keyword>
<dbReference type="AlphaFoldDB" id="A0A564G5F6"/>
<evidence type="ECO:0000313" key="3">
    <source>
        <dbReference type="EMBL" id="VUF15170.1"/>
    </source>
</evidence>
<reference evidence="2" key="3">
    <citation type="submission" date="2021-08" db="EMBL/GenBank/DDBJ databases">
        <authorList>
            <person name="Tani A."/>
            <person name="Ola A."/>
            <person name="Ogura Y."/>
            <person name="Katsura K."/>
            <person name="Hayashi T."/>
        </authorList>
    </citation>
    <scope>NUCLEOTIDE SEQUENCE</scope>
    <source>
        <strain evidence="2">DSM 22415</strain>
    </source>
</reference>
<feature type="region of interest" description="Disordered" evidence="1">
    <location>
        <begin position="1"/>
        <end position="46"/>
    </location>
</feature>
<reference evidence="3 4" key="1">
    <citation type="submission" date="2019-06" db="EMBL/GenBank/DDBJ databases">
        <authorList>
            <person name="Rodrigo-Torres L."/>
            <person name="Arahal R. D."/>
            <person name="Lucena T."/>
        </authorList>
    </citation>
    <scope>NUCLEOTIDE SEQUENCE [LARGE SCALE GENOMIC DNA]</scope>
    <source>
        <strain evidence="3 4">SW08-7</strain>
    </source>
</reference>
<evidence type="ECO:0000313" key="4">
    <source>
        <dbReference type="Proteomes" id="UP000401717"/>
    </source>
</evidence>
<gene>
    <name evidence="2" type="ORF">IFDJLNFL_4624</name>
    <name evidence="3" type="ORF">MTDSW087_04905</name>
</gene>
<accession>A0A564G5F6</accession>
<dbReference type="Proteomes" id="UP001055303">
    <property type="component" value="Unassembled WGS sequence"/>
</dbReference>
<protein>
    <submittedName>
        <fullName evidence="3">Uncharacterized protein</fullName>
    </submittedName>
</protein>
<dbReference type="RefSeq" id="WP_186383988.1">
    <property type="nucleotide sequence ID" value="NZ_BPQI01000164.1"/>
</dbReference>
<evidence type="ECO:0000256" key="1">
    <source>
        <dbReference type="SAM" id="MobiDB-lite"/>
    </source>
</evidence>
<organism evidence="3 4">
    <name type="scientific">Methylobacterium dankookense</name>
    <dbReference type="NCBI Taxonomy" id="560405"/>
    <lineage>
        <taxon>Bacteria</taxon>
        <taxon>Pseudomonadati</taxon>
        <taxon>Pseudomonadota</taxon>
        <taxon>Alphaproteobacteria</taxon>
        <taxon>Hyphomicrobiales</taxon>
        <taxon>Methylobacteriaceae</taxon>
        <taxon>Methylobacterium</taxon>
    </lineage>
</organism>